<comment type="caution">
    <text evidence="1">Lacks conserved residue(s) required for the propagation of feature annotation.</text>
</comment>
<organism evidence="5 6">
    <name type="scientific">Pelotalea chapellei</name>
    <dbReference type="NCBI Taxonomy" id="44671"/>
    <lineage>
        <taxon>Bacteria</taxon>
        <taxon>Pseudomonadati</taxon>
        <taxon>Thermodesulfobacteriota</taxon>
        <taxon>Desulfuromonadia</taxon>
        <taxon>Geobacterales</taxon>
        <taxon>Geobacteraceae</taxon>
        <taxon>Pelotalea</taxon>
    </lineage>
</organism>
<dbReference type="Pfam" id="PF00072">
    <property type="entry name" value="Response_reg"/>
    <property type="match status" value="1"/>
</dbReference>
<dbReference type="Proteomes" id="UP000784128">
    <property type="component" value="Unassembled WGS sequence"/>
</dbReference>
<dbReference type="InterPro" id="IPR008327">
    <property type="entry name" value="Sig_transdc_resp-reg_antiterm"/>
</dbReference>
<accession>A0ABS5U8C6</accession>
<keyword evidence="2" id="KW-0175">Coiled coil</keyword>
<evidence type="ECO:0000259" key="4">
    <source>
        <dbReference type="PROSITE" id="PS50921"/>
    </source>
</evidence>
<evidence type="ECO:0000313" key="5">
    <source>
        <dbReference type="EMBL" id="MBT1071916.1"/>
    </source>
</evidence>
<dbReference type="Pfam" id="PF03861">
    <property type="entry name" value="ANTAR"/>
    <property type="match status" value="1"/>
</dbReference>
<dbReference type="InterPro" id="IPR005561">
    <property type="entry name" value="ANTAR"/>
</dbReference>
<dbReference type="Gene3D" id="1.10.10.10">
    <property type="entry name" value="Winged helix-like DNA-binding domain superfamily/Winged helix DNA-binding domain"/>
    <property type="match status" value="1"/>
</dbReference>
<dbReference type="PANTHER" id="PTHR43367">
    <property type="match status" value="1"/>
</dbReference>
<dbReference type="InterPro" id="IPR001789">
    <property type="entry name" value="Sig_transdc_resp-reg_receiver"/>
</dbReference>
<feature type="domain" description="Response regulatory" evidence="3">
    <location>
        <begin position="4"/>
        <end position="118"/>
    </location>
</feature>
<gene>
    <name evidence="5" type="ORF">KJB30_08985</name>
</gene>
<dbReference type="PROSITE" id="PS50921">
    <property type="entry name" value="ANTAR"/>
    <property type="match status" value="1"/>
</dbReference>
<dbReference type="SMART" id="SM00448">
    <property type="entry name" value="REC"/>
    <property type="match status" value="1"/>
</dbReference>
<dbReference type="SUPFAM" id="SSF52172">
    <property type="entry name" value="CheY-like"/>
    <property type="match status" value="1"/>
</dbReference>
<sequence length="190" mass="20765">MARTALISDTDPGVVLSLSNELYRVGFTEIEVCHDGINAVDKAFGCYPDLVILGLDIPGKNGLAAAVEIRSRLKIPVLLLAERCDAEIVKRAADNGIAAFLTKPLRTQDLAPAIALAVAHTEEVEVLRERIEDLKETIEDQKVIEKAKGKVMELNGLTEAAAYRLLQKTAMDRRKSLRKVADEVLGKGLY</sequence>
<evidence type="ECO:0000259" key="3">
    <source>
        <dbReference type="PROSITE" id="PS50110"/>
    </source>
</evidence>
<protein>
    <submittedName>
        <fullName evidence="5">ANTAR domain-containing protein</fullName>
    </submittedName>
</protein>
<feature type="coiled-coil region" evidence="2">
    <location>
        <begin position="117"/>
        <end position="144"/>
    </location>
</feature>
<feature type="domain" description="ANTAR" evidence="4">
    <location>
        <begin position="124"/>
        <end position="185"/>
    </location>
</feature>
<dbReference type="PANTHER" id="PTHR43367:SF1">
    <property type="entry name" value="TWO-COMPONENT RESPONSE REGULATOR-LIKE APRR6-RELATED"/>
    <property type="match status" value="1"/>
</dbReference>
<dbReference type="InterPro" id="IPR011006">
    <property type="entry name" value="CheY-like_superfamily"/>
</dbReference>
<dbReference type="SMART" id="SM01012">
    <property type="entry name" value="ANTAR"/>
    <property type="match status" value="1"/>
</dbReference>
<evidence type="ECO:0000256" key="1">
    <source>
        <dbReference type="PROSITE-ProRule" id="PRU00169"/>
    </source>
</evidence>
<dbReference type="RefSeq" id="WP_214298235.1">
    <property type="nucleotide sequence ID" value="NZ_JAHDYS010000007.1"/>
</dbReference>
<evidence type="ECO:0000256" key="2">
    <source>
        <dbReference type="SAM" id="Coils"/>
    </source>
</evidence>
<keyword evidence="6" id="KW-1185">Reference proteome</keyword>
<dbReference type="PROSITE" id="PS50110">
    <property type="entry name" value="RESPONSE_REGULATORY"/>
    <property type="match status" value="1"/>
</dbReference>
<dbReference type="Gene3D" id="3.40.50.2300">
    <property type="match status" value="1"/>
</dbReference>
<name>A0ABS5U8C6_9BACT</name>
<evidence type="ECO:0000313" key="6">
    <source>
        <dbReference type="Proteomes" id="UP000784128"/>
    </source>
</evidence>
<reference evidence="5 6" key="1">
    <citation type="submission" date="2021-05" db="EMBL/GenBank/DDBJ databases">
        <title>The draft genome of Geobacter chapellei DSM 13688.</title>
        <authorList>
            <person name="Xu Z."/>
            <person name="Masuda Y."/>
            <person name="Itoh H."/>
            <person name="Senoo K."/>
        </authorList>
    </citation>
    <scope>NUCLEOTIDE SEQUENCE [LARGE SCALE GENOMIC DNA]</scope>
    <source>
        <strain evidence="5 6">DSM 13688</strain>
    </source>
</reference>
<proteinExistence type="predicted"/>
<dbReference type="PIRSF" id="PIRSF036382">
    <property type="entry name" value="RR_antiterm"/>
    <property type="match status" value="1"/>
</dbReference>
<dbReference type="EMBL" id="JAHDYS010000007">
    <property type="protein sequence ID" value="MBT1071916.1"/>
    <property type="molecule type" value="Genomic_DNA"/>
</dbReference>
<dbReference type="InterPro" id="IPR036388">
    <property type="entry name" value="WH-like_DNA-bd_sf"/>
</dbReference>
<comment type="caution">
    <text evidence="5">The sequence shown here is derived from an EMBL/GenBank/DDBJ whole genome shotgun (WGS) entry which is preliminary data.</text>
</comment>